<sequence>HGLPTLPVGKIDICMSAANSQRIYSLIETGDGVPWDGAITESGELWRSDDGGKEWDLVNHSRDLGGRTAYYNNCRVTPDDENEVFFLTAGIARSYDGGLTYINHSGRQRSGGDYHDLWFDPANGDRMVIGNDQGVHISLNRGQSYRAVELPVGQMYHVTADNAVPYNVMGNRQDGPSYRGPSNPLYDNGRIPRGDWHQVGGGESGFATPDPTDPNIVWSSASGAGAVGGIVVRHDERTRQFRNVEVWPEGTVGWHAEDLKYRFQ</sequence>
<feature type="non-terminal residue" evidence="1">
    <location>
        <position position="264"/>
    </location>
</feature>
<dbReference type="InterPro" id="IPR036278">
    <property type="entry name" value="Sialidase_sf"/>
</dbReference>
<evidence type="ECO:0008006" key="2">
    <source>
        <dbReference type="Google" id="ProtNLM"/>
    </source>
</evidence>
<name>A0A382YEP4_9ZZZZ</name>
<organism evidence="1">
    <name type="scientific">marine metagenome</name>
    <dbReference type="NCBI Taxonomy" id="408172"/>
    <lineage>
        <taxon>unclassified sequences</taxon>
        <taxon>metagenomes</taxon>
        <taxon>ecological metagenomes</taxon>
    </lineage>
</organism>
<dbReference type="EMBL" id="UINC01175249">
    <property type="protein sequence ID" value="SVD81777.1"/>
    <property type="molecule type" value="Genomic_DNA"/>
</dbReference>
<feature type="non-terminal residue" evidence="1">
    <location>
        <position position="1"/>
    </location>
</feature>
<evidence type="ECO:0000313" key="1">
    <source>
        <dbReference type="EMBL" id="SVD81777.1"/>
    </source>
</evidence>
<gene>
    <name evidence="1" type="ORF">METZ01_LOCUS434631</name>
</gene>
<dbReference type="SUPFAM" id="SSF50939">
    <property type="entry name" value="Sialidases"/>
    <property type="match status" value="1"/>
</dbReference>
<proteinExistence type="predicted"/>
<dbReference type="InterPro" id="IPR015943">
    <property type="entry name" value="WD40/YVTN_repeat-like_dom_sf"/>
</dbReference>
<reference evidence="1" key="1">
    <citation type="submission" date="2018-05" db="EMBL/GenBank/DDBJ databases">
        <authorList>
            <person name="Lanie J.A."/>
            <person name="Ng W.-L."/>
            <person name="Kazmierczak K.M."/>
            <person name="Andrzejewski T.M."/>
            <person name="Davidsen T.M."/>
            <person name="Wayne K.J."/>
            <person name="Tettelin H."/>
            <person name="Glass J.I."/>
            <person name="Rusch D."/>
            <person name="Podicherti R."/>
            <person name="Tsui H.-C.T."/>
            <person name="Winkler M.E."/>
        </authorList>
    </citation>
    <scope>NUCLEOTIDE SEQUENCE</scope>
</reference>
<protein>
    <recommendedName>
        <fullName evidence="2">Glycosyl hydrolase</fullName>
    </recommendedName>
</protein>
<dbReference type="Gene3D" id="2.130.10.10">
    <property type="entry name" value="YVTN repeat-like/Quinoprotein amine dehydrogenase"/>
    <property type="match status" value="1"/>
</dbReference>
<accession>A0A382YEP4</accession>
<dbReference type="AlphaFoldDB" id="A0A382YEP4"/>